<gene>
    <name evidence="2" type="primary">ccoQ2</name>
    <name evidence="2" type="ORF">GCM10007392_32500</name>
</gene>
<evidence type="ECO:0000313" key="2">
    <source>
        <dbReference type="EMBL" id="GGX62142.1"/>
    </source>
</evidence>
<comment type="caution">
    <text evidence="2">The sequence shown here is derived from an EMBL/GenBank/DDBJ whole genome shotgun (WGS) entry which is preliminary data.</text>
</comment>
<dbReference type="EMBL" id="BMXR01000008">
    <property type="protein sequence ID" value="GGX62142.1"/>
    <property type="molecule type" value="Genomic_DNA"/>
</dbReference>
<keyword evidence="1" id="KW-0812">Transmembrane</keyword>
<dbReference type="CDD" id="cd01324">
    <property type="entry name" value="cbb3_Oxidase_CcoQ"/>
    <property type="match status" value="1"/>
</dbReference>
<evidence type="ECO:0000256" key="1">
    <source>
        <dbReference type="SAM" id="Phobius"/>
    </source>
</evidence>
<dbReference type="Proteomes" id="UP000626148">
    <property type="component" value="Unassembled WGS sequence"/>
</dbReference>
<reference evidence="2" key="1">
    <citation type="journal article" date="2014" name="Int. J. Syst. Evol. Microbiol.">
        <title>Complete genome sequence of Corynebacterium casei LMG S-19264T (=DSM 44701T), isolated from a smear-ripened cheese.</title>
        <authorList>
            <consortium name="US DOE Joint Genome Institute (JGI-PGF)"/>
            <person name="Walter F."/>
            <person name="Albersmeier A."/>
            <person name="Kalinowski J."/>
            <person name="Ruckert C."/>
        </authorList>
    </citation>
    <scope>NUCLEOTIDE SEQUENCE</scope>
    <source>
        <strain evidence="2">KCTC 22169</strain>
    </source>
</reference>
<evidence type="ECO:0000313" key="3">
    <source>
        <dbReference type="Proteomes" id="UP000626148"/>
    </source>
</evidence>
<dbReference type="RefSeq" id="WP_189610591.1">
    <property type="nucleotide sequence ID" value="NZ_BMXR01000008.1"/>
</dbReference>
<keyword evidence="3" id="KW-1185">Reference proteome</keyword>
<proteinExistence type="predicted"/>
<organism evidence="2 3">
    <name type="scientific">Saccharospirillum salsuginis</name>
    <dbReference type="NCBI Taxonomy" id="418750"/>
    <lineage>
        <taxon>Bacteria</taxon>
        <taxon>Pseudomonadati</taxon>
        <taxon>Pseudomonadota</taxon>
        <taxon>Gammaproteobacteria</taxon>
        <taxon>Oceanospirillales</taxon>
        <taxon>Saccharospirillaceae</taxon>
        <taxon>Saccharospirillum</taxon>
    </lineage>
</organism>
<protein>
    <submittedName>
        <fullName evidence="2">Cytochrome C oxidase cbb3-type subunit CcoQ</fullName>
    </submittedName>
</protein>
<keyword evidence="1" id="KW-0472">Membrane</keyword>
<feature type="transmembrane region" description="Helical" evidence="1">
    <location>
        <begin position="6"/>
        <end position="26"/>
    </location>
</feature>
<reference evidence="2" key="2">
    <citation type="submission" date="2020-09" db="EMBL/GenBank/DDBJ databases">
        <authorList>
            <person name="Sun Q."/>
            <person name="Kim S."/>
        </authorList>
    </citation>
    <scope>NUCLEOTIDE SEQUENCE</scope>
    <source>
        <strain evidence="2">KCTC 22169</strain>
    </source>
</reference>
<name>A0A918KFX6_9GAMM</name>
<keyword evidence="1" id="KW-1133">Transmembrane helix</keyword>
<dbReference type="Pfam" id="PF05545">
    <property type="entry name" value="FixQ"/>
    <property type="match status" value="1"/>
</dbReference>
<sequence>MDINDFRSLATVLTMIAFIGIVIWAYSRKRKSRFDEAAHLPFDDEEMHRKSSPTQEKKNDE</sequence>
<accession>A0A918KFX6</accession>
<dbReference type="InterPro" id="IPR008621">
    <property type="entry name" value="Cbb3-typ_cyt_oxidase_comp"/>
</dbReference>
<dbReference type="AlphaFoldDB" id="A0A918KFX6"/>